<dbReference type="Ensembl" id="ENSVKKT00000000395.1">
    <property type="protein sequence ID" value="ENSVKKP00000000378.1"/>
    <property type="gene ID" value="ENSVKKG00000000349.1"/>
</dbReference>
<dbReference type="Pfam" id="PF02758">
    <property type="entry name" value="PYRIN"/>
    <property type="match status" value="1"/>
</dbReference>
<evidence type="ECO:0000259" key="1">
    <source>
        <dbReference type="PROSITE" id="PS50824"/>
    </source>
</evidence>
<name>A0A8D2IJG3_VARKO</name>
<protein>
    <recommendedName>
        <fullName evidence="1">Pyrin domain-containing protein</fullName>
    </recommendedName>
</protein>
<dbReference type="PROSITE" id="PS50824">
    <property type="entry name" value="DAPIN"/>
    <property type="match status" value="1"/>
</dbReference>
<feature type="domain" description="Pyrin" evidence="1">
    <location>
        <begin position="1"/>
        <end position="89"/>
    </location>
</feature>
<dbReference type="AlphaFoldDB" id="A0A8D2IJG3"/>
<dbReference type="Proteomes" id="UP000694545">
    <property type="component" value="Unplaced"/>
</dbReference>
<proteinExistence type="predicted"/>
<reference evidence="2" key="1">
    <citation type="submission" date="2025-08" db="UniProtKB">
        <authorList>
            <consortium name="Ensembl"/>
        </authorList>
    </citation>
    <scope>IDENTIFICATION</scope>
</reference>
<keyword evidence="3" id="KW-1185">Reference proteome</keyword>
<dbReference type="Gene3D" id="1.10.533.10">
    <property type="entry name" value="Death Domain, Fas"/>
    <property type="match status" value="1"/>
</dbReference>
<reference evidence="2" key="2">
    <citation type="submission" date="2025-09" db="UniProtKB">
        <authorList>
            <consortium name="Ensembl"/>
        </authorList>
    </citation>
    <scope>IDENTIFICATION</scope>
</reference>
<dbReference type="SUPFAM" id="SSF47986">
    <property type="entry name" value="DEATH domain"/>
    <property type="match status" value="1"/>
</dbReference>
<sequence length="92" mass="10441">MKKNVRQTLCDALEDLLEQQFKALKGSLPATDEGREVPRGQLERADRQDVVDLMCCYYGEEGAPGVCIRVLEKINARDVAVKLREALWRHLA</sequence>
<dbReference type="CDD" id="cd08321">
    <property type="entry name" value="Pyrin_ASC-like"/>
    <property type="match status" value="1"/>
</dbReference>
<evidence type="ECO:0000313" key="2">
    <source>
        <dbReference type="Ensembl" id="ENSVKKP00000000378.1"/>
    </source>
</evidence>
<evidence type="ECO:0000313" key="3">
    <source>
        <dbReference type="Proteomes" id="UP000694545"/>
    </source>
</evidence>
<dbReference type="InterPro" id="IPR004020">
    <property type="entry name" value="DAPIN"/>
</dbReference>
<organism evidence="2 3">
    <name type="scientific">Varanus komodoensis</name>
    <name type="common">Komodo dragon</name>
    <dbReference type="NCBI Taxonomy" id="61221"/>
    <lineage>
        <taxon>Eukaryota</taxon>
        <taxon>Metazoa</taxon>
        <taxon>Chordata</taxon>
        <taxon>Craniata</taxon>
        <taxon>Vertebrata</taxon>
        <taxon>Euteleostomi</taxon>
        <taxon>Lepidosauria</taxon>
        <taxon>Squamata</taxon>
        <taxon>Bifurcata</taxon>
        <taxon>Unidentata</taxon>
        <taxon>Episquamata</taxon>
        <taxon>Toxicofera</taxon>
        <taxon>Anguimorpha</taxon>
        <taxon>Paleoanguimorpha</taxon>
        <taxon>Varanoidea</taxon>
        <taxon>Varanidae</taxon>
        <taxon>Varanus</taxon>
    </lineage>
</organism>
<accession>A0A8D2IJG3</accession>
<dbReference type="InterPro" id="IPR011029">
    <property type="entry name" value="DEATH-like_dom_sf"/>
</dbReference>
<dbReference type="SMART" id="SM01289">
    <property type="entry name" value="PYRIN"/>
    <property type="match status" value="1"/>
</dbReference>